<accession>A0A160VE52</accession>
<feature type="domain" description="Pyruvate flavodoxin/ferredoxin oxidoreductase pyrimidine binding" evidence="3">
    <location>
        <begin position="260"/>
        <end position="473"/>
    </location>
</feature>
<dbReference type="Gene3D" id="3.40.50.970">
    <property type="match status" value="1"/>
</dbReference>
<dbReference type="Gene3D" id="3.40.920.10">
    <property type="entry name" value="Pyruvate-ferredoxin oxidoreductase, PFOR, domain III"/>
    <property type="match status" value="1"/>
</dbReference>
<sequence length="614" mass="66349">MSKTTQQVDEVVIRFAGDSGDGMQLTGGRFTETTAIVGNDLSTLPDFPAEIRAPAGSLAGVSAFQIKFSSKDIHTPGDAPDVLVAMNPAALKVHQQELAPGGTIICNANAFSPKNLKLAGYEANPLEDGSLDDYYTVYDVEMSNMVKRACEDMKLPPKTVDRTKNFFALGLLFWIYDRPMQSTKNWLKVKFAKRPELVEANARAMDAGYNYGDTTEIFTTRYTVDKASLPAGTYRNVVGNYALSLGLAAAAEKSGLGLYYGGYPITPASDILHTLSAWKHLGIKTFQAEDEIAGVSSAIGAAFAGNLGVTATSGPGIALKGEALGLAVMAELPVVVVNVQRGGPSTGLPTKTEQSDLLQALYGRNGEAPIPVITSATPGDCFFVAYEACRIAVKYMTPVILLTDGYLANGSEPWQVPKIDDLPPFDVTFADKSKIADGQFMPYLRDKDTMARPWAIPGTEGLEHRIGGLEKEDVTGNVSYDPDNHHHMVETRALKVENIANEFEPTEIFGKKSGDLLLLSWGGTKGSCRSAAESLQDEKKKVSHVHLRWVNPLPNDLGEILIKFKNILIPEINYGQLIKIIRSEFLVDAKGLNLVRGKPISSADIQETAKDLIG</sequence>
<name>A0A160VE52_9ZZZZ</name>
<gene>
    <name evidence="4" type="ORF">MGWOODY_Mmi1959</name>
</gene>
<dbReference type="InterPro" id="IPR002880">
    <property type="entry name" value="Pyrv_Fd/Flavodoxin_OxRdtase_N"/>
</dbReference>
<dbReference type="InterPro" id="IPR050722">
    <property type="entry name" value="Pyruvate:ferred/Flavod_OxRd"/>
</dbReference>
<evidence type="ECO:0000259" key="2">
    <source>
        <dbReference type="Pfam" id="PF01558"/>
    </source>
</evidence>
<dbReference type="InterPro" id="IPR009014">
    <property type="entry name" value="Transketo_C/PFOR_II"/>
</dbReference>
<dbReference type="FunFam" id="3.40.50.970:FF:000022">
    <property type="entry name" value="2-oxoglutarate ferredoxin oxidoreductase alpha subunit"/>
    <property type="match status" value="1"/>
</dbReference>
<dbReference type="InterPro" id="IPR019752">
    <property type="entry name" value="Pyrv/ketoisovalerate_OxRed_cat"/>
</dbReference>
<dbReference type="SUPFAM" id="SSF52518">
    <property type="entry name" value="Thiamin diphosphate-binding fold (THDP-binding)"/>
    <property type="match status" value="1"/>
</dbReference>
<organism evidence="4">
    <name type="scientific">hydrothermal vent metagenome</name>
    <dbReference type="NCBI Taxonomy" id="652676"/>
    <lineage>
        <taxon>unclassified sequences</taxon>
        <taxon>metagenomes</taxon>
        <taxon>ecological metagenomes</taxon>
    </lineage>
</organism>
<dbReference type="GO" id="GO:0006979">
    <property type="term" value="P:response to oxidative stress"/>
    <property type="evidence" value="ECO:0007669"/>
    <property type="project" value="TreeGrafter"/>
</dbReference>
<dbReference type="SUPFAM" id="SSF53323">
    <property type="entry name" value="Pyruvate-ferredoxin oxidoreductase, PFOR, domain III"/>
    <property type="match status" value="1"/>
</dbReference>
<dbReference type="Gene3D" id="3.40.50.920">
    <property type="match status" value="1"/>
</dbReference>
<protein>
    <submittedName>
        <fullName evidence="4">2-oxoglutarate oxidoreductase, alpha subunit</fullName>
        <ecNumber evidence="4">1.2.7.3</ecNumber>
    </submittedName>
</protein>
<dbReference type="PANTHER" id="PTHR32154:SF20">
    <property type="entry name" value="2-OXOGLUTARATE OXIDOREDUCTASE SUBUNIT KORA"/>
    <property type="match status" value="1"/>
</dbReference>
<dbReference type="InterPro" id="IPR002869">
    <property type="entry name" value="Pyrv_flavodox_OxRed_cen"/>
</dbReference>
<dbReference type="EMBL" id="FAXC01000127">
    <property type="protein sequence ID" value="CUV08796.1"/>
    <property type="molecule type" value="Genomic_DNA"/>
</dbReference>
<dbReference type="Pfam" id="PF01855">
    <property type="entry name" value="POR_N"/>
    <property type="match status" value="1"/>
</dbReference>
<reference evidence="4" key="1">
    <citation type="submission" date="2015-10" db="EMBL/GenBank/DDBJ databases">
        <authorList>
            <person name="Gilbert D.G."/>
        </authorList>
    </citation>
    <scope>NUCLEOTIDE SEQUENCE</scope>
</reference>
<dbReference type="GO" id="GO:0047553">
    <property type="term" value="F:2-oxoglutarate synthase activity"/>
    <property type="evidence" value="ECO:0007669"/>
    <property type="project" value="UniProtKB-EC"/>
</dbReference>
<feature type="domain" description="Pyruvate/ketoisovalerate oxidoreductase catalytic" evidence="2">
    <location>
        <begin position="20"/>
        <end position="210"/>
    </location>
</feature>
<keyword evidence="1 4" id="KW-0560">Oxidoreductase</keyword>
<dbReference type="AlphaFoldDB" id="A0A160VE52"/>
<proteinExistence type="predicted"/>
<dbReference type="CDD" id="cd07034">
    <property type="entry name" value="TPP_PYR_PFOR_IOR-alpha_like"/>
    <property type="match status" value="1"/>
</dbReference>
<dbReference type="PANTHER" id="PTHR32154">
    <property type="entry name" value="PYRUVATE-FLAVODOXIN OXIDOREDUCTASE-RELATED"/>
    <property type="match status" value="1"/>
</dbReference>
<dbReference type="SUPFAM" id="SSF52922">
    <property type="entry name" value="TK C-terminal domain-like"/>
    <property type="match status" value="1"/>
</dbReference>
<evidence type="ECO:0000259" key="3">
    <source>
        <dbReference type="Pfam" id="PF01855"/>
    </source>
</evidence>
<evidence type="ECO:0000256" key="1">
    <source>
        <dbReference type="ARBA" id="ARBA00023002"/>
    </source>
</evidence>
<dbReference type="NCBIfam" id="TIGR03710">
    <property type="entry name" value="OAFO_sf"/>
    <property type="match status" value="1"/>
</dbReference>
<dbReference type="EC" id="1.2.7.3" evidence="4"/>
<dbReference type="Pfam" id="PF01558">
    <property type="entry name" value="POR"/>
    <property type="match status" value="1"/>
</dbReference>
<evidence type="ECO:0000313" key="4">
    <source>
        <dbReference type="EMBL" id="CUV08796.1"/>
    </source>
</evidence>
<dbReference type="InterPro" id="IPR022367">
    <property type="entry name" value="2-oxoacid/accept_OxRdtase_asu"/>
</dbReference>
<dbReference type="InterPro" id="IPR029061">
    <property type="entry name" value="THDP-binding"/>
</dbReference>